<name>A0ABN1MWM0_9BACT</name>
<keyword evidence="3" id="KW-1185">Reference proteome</keyword>
<gene>
    <name evidence="2" type="ORF">GCM10009119_04730</name>
</gene>
<organism evidence="2 3">
    <name type="scientific">Algoriphagus jejuensis</name>
    <dbReference type="NCBI Taxonomy" id="419934"/>
    <lineage>
        <taxon>Bacteria</taxon>
        <taxon>Pseudomonadati</taxon>
        <taxon>Bacteroidota</taxon>
        <taxon>Cytophagia</taxon>
        <taxon>Cytophagales</taxon>
        <taxon>Cyclobacteriaceae</taxon>
        <taxon>Algoriphagus</taxon>
    </lineage>
</organism>
<keyword evidence="1" id="KW-1133">Transmembrane helix</keyword>
<evidence type="ECO:0008006" key="4">
    <source>
        <dbReference type="Google" id="ProtNLM"/>
    </source>
</evidence>
<dbReference type="EMBL" id="BAAAFI010000002">
    <property type="protein sequence ID" value="GAA0877505.1"/>
    <property type="molecule type" value="Genomic_DNA"/>
</dbReference>
<evidence type="ECO:0000313" key="2">
    <source>
        <dbReference type="EMBL" id="GAA0877505.1"/>
    </source>
</evidence>
<accession>A0ABN1MWM0</accession>
<dbReference type="Proteomes" id="UP001500469">
    <property type="component" value="Unassembled WGS sequence"/>
</dbReference>
<reference evidence="2 3" key="1">
    <citation type="journal article" date="2019" name="Int. J. Syst. Evol. Microbiol.">
        <title>The Global Catalogue of Microorganisms (GCM) 10K type strain sequencing project: providing services to taxonomists for standard genome sequencing and annotation.</title>
        <authorList>
            <consortium name="The Broad Institute Genomics Platform"/>
            <consortium name="The Broad Institute Genome Sequencing Center for Infectious Disease"/>
            <person name="Wu L."/>
            <person name="Ma J."/>
        </authorList>
    </citation>
    <scope>NUCLEOTIDE SEQUENCE [LARGE SCALE GENOMIC DNA]</scope>
    <source>
        <strain evidence="2 3">JCM 16112</strain>
    </source>
</reference>
<dbReference type="RefSeq" id="WP_343848201.1">
    <property type="nucleotide sequence ID" value="NZ_BAAAFI010000002.1"/>
</dbReference>
<protein>
    <recommendedName>
        <fullName evidence="4">PH (Pleckstrin Homology) domain-containing protein</fullName>
    </recommendedName>
</protein>
<keyword evidence="1" id="KW-0472">Membrane</keyword>
<sequence length="174" mass="19088">MNTSKIFHYGNSSAATSGPRVLGFILLGAGLLVLLSPWFMQGGSSLQKTILVGVGAGLIGLVLLTLSSGILFDFQENRVKWYQNFLGMKFGNWEPMPPILHAELIHHTFQSKNTPNGITPTMSGQKTVYKCVLRSEKAVFLSLDFSQEKGAIQAMEELQQLIGDKADQVFPSKK</sequence>
<evidence type="ECO:0000256" key="1">
    <source>
        <dbReference type="SAM" id="Phobius"/>
    </source>
</evidence>
<keyword evidence="1" id="KW-0812">Transmembrane</keyword>
<feature type="transmembrane region" description="Helical" evidence="1">
    <location>
        <begin position="21"/>
        <end position="39"/>
    </location>
</feature>
<evidence type="ECO:0000313" key="3">
    <source>
        <dbReference type="Proteomes" id="UP001500469"/>
    </source>
</evidence>
<comment type="caution">
    <text evidence="2">The sequence shown here is derived from an EMBL/GenBank/DDBJ whole genome shotgun (WGS) entry which is preliminary data.</text>
</comment>
<proteinExistence type="predicted"/>
<feature type="transmembrane region" description="Helical" evidence="1">
    <location>
        <begin position="51"/>
        <end position="72"/>
    </location>
</feature>